<evidence type="ECO:0000256" key="1">
    <source>
        <dbReference type="ARBA" id="ARBA00022857"/>
    </source>
</evidence>
<reference evidence="4 5" key="1">
    <citation type="submission" date="2019-12" db="EMBL/GenBank/DDBJ databases">
        <title>The draft genomic sequence of strain Chitinophaga oryziterrae JCM 16595.</title>
        <authorList>
            <person name="Zhang X."/>
        </authorList>
    </citation>
    <scope>NUCLEOTIDE SEQUENCE [LARGE SCALE GENOMIC DNA]</scope>
    <source>
        <strain evidence="4 5">JCM 16595</strain>
    </source>
</reference>
<dbReference type="GO" id="GO:0005737">
    <property type="term" value="C:cytoplasm"/>
    <property type="evidence" value="ECO:0007669"/>
    <property type="project" value="TreeGrafter"/>
</dbReference>
<dbReference type="InterPro" id="IPR002347">
    <property type="entry name" value="SDR_fam"/>
</dbReference>
<gene>
    <name evidence="4" type="ORF">GO495_17490</name>
</gene>
<evidence type="ECO:0000256" key="3">
    <source>
        <dbReference type="RuleBase" id="RU000363"/>
    </source>
</evidence>
<comment type="caution">
    <text evidence="4">The sequence shown here is derived from an EMBL/GenBank/DDBJ whole genome shotgun (WGS) entry which is preliminary data.</text>
</comment>
<dbReference type="PANTHER" id="PTHR43544">
    <property type="entry name" value="SHORT-CHAIN DEHYDROGENASE/REDUCTASE"/>
    <property type="match status" value="1"/>
</dbReference>
<dbReference type="PRINTS" id="PR00080">
    <property type="entry name" value="SDRFAMILY"/>
</dbReference>
<dbReference type="Proteomes" id="UP000468388">
    <property type="component" value="Unassembled WGS sequence"/>
</dbReference>
<accession>A0A6N8JAY5</accession>
<dbReference type="InterPro" id="IPR051468">
    <property type="entry name" value="Fungal_SecMetab_SDRs"/>
</dbReference>
<proteinExistence type="inferred from homology"/>
<dbReference type="SUPFAM" id="SSF51735">
    <property type="entry name" value="NAD(P)-binding Rossmann-fold domains"/>
    <property type="match status" value="1"/>
</dbReference>
<keyword evidence="1" id="KW-0521">NADP</keyword>
<dbReference type="Gene3D" id="3.40.50.720">
    <property type="entry name" value="NAD(P)-binding Rossmann-like Domain"/>
    <property type="match status" value="1"/>
</dbReference>
<name>A0A6N8JAY5_9BACT</name>
<comment type="similarity">
    <text evidence="3">Belongs to the short-chain dehydrogenases/reductases (SDR) family.</text>
</comment>
<dbReference type="RefSeq" id="WP_157301010.1">
    <property type="nucleotide sequence ID" value="NZ_BAAAZB010000005.1"/>
</dbReference>
<evidence type="ECO:0000313" key="5">
    <source>
        <dbReference type="Proteomes" id="UP000468388"/>
    </source>
</evidence>
<dbReference type="InterPro" id="IPR036291">
    <property type="entry name" value="NAD(P)-bd_dom_sf"/>
</dbReference>
<organism evidence="4 5">
    <name type="scientific">Chitinophaga oryziterrae</name>
    <dbReference type="NCBI Taxonomy" id="1031224"/>
    <lineage>
        <taxon>Bacteria</taxon>
        <taxon>Pseudomonadati</taxon>
        <taxon>Bacteroidota</taxon>
        <taxon>Chitinophagia</taxon>
        <taxon>Chitinophagales</taxon>
        <taxon>Chitinophagaceae</taxon>
        <taxon>Chitinophaga</taxon>
    </lineage>
</organism>
<dbReference type="AlphaFoldDB" id="A0A6N8JAY5"/>
<keyword evidence="5" id="KW-1185">Reference proteome</keyword>
<protein>
    <submittedName>
        <fullName evidence="4">SDR family NAD(P)-dependent oxidoreductase</fullName>
    </submittedName>
</protein>
<sequence>MNTANKNAVITGANSGIGLALTHKLLAEGYNVFGTSRSGRIDDLHHDNLRVIRLDITDRNSVNAATAEINTTAKKIDLLINNAGVAPDVFAEEPEIGAFMETFSTNVYGTVFFTETVLPILNSGAQVIFISSNMSLPRNMATNGPAYRMSKAAINVYAMMLAQRLENQHIRVTPVHPGWVQTRLGGDQAPYTTERSAEGIFKAIQTNEENGKFWNVMAGSIEPY</sequence>
<dbReference type="Pfam" id="PF00106">
    <property type="entry name" value="adh_short"/>
    <property type="match status" value="1"/>
</dbReference>
<evidence type="ECO:0000256" key="2">
    <source>
        <dbReference type="ARBA" id="ARBA00023002"/>
    </source>
</evidence>
<dbReference type="GO" id="GO:0016491">
    <property type="term" value="F:oxidoreductase activity"/>
    <property type="evidence" value="ECO:0007669"/>
    <property type="project" value="UniProtKB-KW"/>
</dbReference>
<dbReference type="PRINTS" id="PR00081">
    <property type="entry name" value="GDHRDH"/>
</dbReference>
<dbReference type="EMBL" id="WRXO01000004">
    <property type="protein sequence ID" value="MVT42390.1"/>
    <property type="molecule type" value="Genomic_DNA"/>
</dbReference>
<evidence type="ECO:0000313" key="4">
    <source>
        <dbReference type="EMBL" id="MVT42390.1"/>
    </source>
</evidence>
<dbReference type="PANTHER" id="PTHR43544:SF7">
    <property type="entry name" value="NADB-LER2"/>
    <property type="match status" value="1"/>
</dbReference>
<dbReference type="OrthoDB" id="5786478at2"/>
<keyword evidence="2" id="KW-0560">Oxidoreductase</keyword>